<evidence type="ECO:0000313" key="1">
    <source>
        <dbReference type="EMBL" id="MQL95266.1"/>
    </source>
</evidence>
<dbReference type="PANTHER" id="PTHR34118:SF1">
    <property type="entry name" value="NF-KAPPA-B INHIBITOR-LIKE PROTEIN"/>
    <property type="match status" value="1"/>
</dbReference>
<keyword evidence="2" id="KW-1185">Reference proteome</keyword>
<dbReference type="PANTHER" id="PTHR34118">
    <property type="entry name" value="NF-KAPPA-B INHIBITOR-LIKE PROTEIN-RELATED"/>
    <property type="match status" value="1"/>
</dbReference>
<reference evidence="1" key="1">
    <citation type="submission" date="2017-07" db="EMBL/GenBank/DDBJ databases">
        <title>Taro Niue Genome Assembly and Annotation.</title>
        <authorList>
            <person name="Atibalentja N."/>
            <person name="Keating K."/>
            <person name="Fields C.J."/>
        </authorList>
    </citation>
    <scope>NUCLEOTIDE SEQUENCE</scope>
    <source>
        <strain evidence="1">Niue_2</strain>
        <tissue evidence="1">Leaf</tissue>
    </source>
</reference>
<name>A0A843VJI6_COLES</name>
<sequence>MEAVHPRIVSAPELAGVPLLLDRPPPAFHTAAPRRPRRRRPLSAAFFRSSLLPVDDVIGEDVLRAFLKERQLNGDAISKASDMLWRWGASNFVDTVEDDVPTSVGDLDDMEEENVGGYLKLAKTKEWIMGETTAPLNKKLAARDCLNESEKRKKINIMRYEAVHILPRASCLFDRACF</sequence>
<dbReference type="AlphaFoldDB" id="A0A843VJI6"/>
<dbReference type="Proteomes" id="UP000652761">
    <property type="component" value="Unassembled WGS sequence"/>
</dbReference>
<evidence type="ECO:0000313" key="2">
    <source>
        <dbReference type="Proteomes" id="UP000652761"/>
    </source>
</evidence>
<protein>
    <submittedName>
        <fullName evidence="1">Uncharacterized protein</fullName>
    </submittedName>
</protein>
<comment type="caution">
    <text evidence="1">The sequence shown here is derived from an EMBL/GenBank/DDBJ whole genome shotgun (WGS) entry which is preliminary data.</text>
</comment>
<accession>A0A843VJI6</accession>
<dbReference type="OrthoDB" id="2019080at2759"/>
<organism evidence="1 2">
    <name type="scientific">Colocasia esculenta</name>
    <name type="common">Wild taro</name>
    <name type="synonym">Arum esculentum</name>
    <dbReference type="NCBI Taxonomy" id="4460"/>
    <lineage>
        <taxon>Eukaryota</taxon>
        <taxon>Viridiplantae</taxon>
        <taxon>Streptophyta</taxon>
        <taxon>Embryophyta</taxon>
        <taxon>Tracheophyta</taxon>
        <taxon>Spermatophyta</taxon>
        <taxon>Magnoliopsida</taxon>
        <taxon>Liliopsida</taxon>
        <taxon>Araceae</taxon>
        <taxon>Aroideae</taxon>
        <taxon>Colocasieae</taxon>
        <taxon>Colocasia</taxon>
    </lineage>
</organism>
<proteinExistence type="predicted"/>
<gene>
    <name evidence="1" type="ORF">Taro_027928</name>
</gene>
<dbReference type="EMBL" id="NMUH01001775">
    <property type="protein sequence ID" value="MQL95266.1"/>
    <property type="molecule type" value="Genomic_DNA"/>
</dbReference>